<dbReference type="PANTHER" id="PTHR43308:SF1">
    <property type="entry name" value="OUTER MEMBRANE PROTEIN ALPHA"/>
    <property type="match status" value="1"/>
</dbReference>
<dbReference type="Pfam" id="PF04966">
    <property type="entry name" value="OprB"/>
    <property type="match status" value="1"/>
</dbReference>
<dbReference type="RefSeq" id="WP_190382892.1">
    <property type="nucleotide sequence ID" value="NZ_JACJQT010000020.1"/>
</dbReference>
<feature type="chain" id="PRO_5045013546" evidence="2">
    <location>
        <begin position="28"/>
        <end position="567"/>
    </location>
</feature>
<dbReference type="Pfam" id="PF00395">
    <property type="entry name" value="SLH"/>
    <property type="match status" value="1"/>
</dbReference>
<proteinExistence type="inferred from homology"/>
<organism evidence="6 7">
    <name type="scientific">Aphanizomenon flos-aquae FACHB-1040</name>
    <dbReference type="NCBI Taxonomy" id="2692887"/>
    <lineage>
        <taxon>Bacteria</taxon>
        <taxon>Bacillati</taxon>
        <taxon>Cyanobacteriota</taxon>
        <taxon>Cyanophyceae</taxon>
        <taxon>Nostocales</taxon>
        <taxon>Aphanizomenonaceae</taxon>
        <taxon>Aphanizomenon</taxon>
    </lineage>
</organism>
<dbReference type="InterPro" id="IPR051465">
    <property type="entry name" value="Cell_Envelope_Struct_Comp"/>
</dbReference>
<protein>
    <submittedName>
        <fullName evidence="6">Iron uptake porin</fullName>
    </submittedName>
</protein>
<dbReference type="InterPro" id="IPR038673">
    <property type="entry name" value="OprB_sf"/>
</dbReference>
<name>A0ABR8BWU3_APHFL</name>
<dbReference type="Proteomes" id="UP000606721">
    <property type="component" value="Unassembled WGS sequence"/>
</dbReference>
<evidence type="ECO:0000256" key="3">
    <source>
        <dbReference type="SAM" id="Coils"/>
    </source>
</evidence>
<comment type="similarity">
    <text evidence="1 2">Belongs to the OprB family.</text>
</comment>
<dbReference type="EMBL" id="JACJQT010000020">
    <property type="protein sequence ID" value="MBD2278530.1"/>
    <property type="molecule type" value="Genomic_DNA"/>
</dbReference>
<accession>A0ABR8BWU3</accession>
<reference evidence="6 7" key="1">
    <citation type="journal article" date="2020" name="ISME J.">
        <title>Comparative genomics reveals insights into cyanobacterial evolution and habitat adaptation.</title>
        <authorList>
            <person name="Chen M.Y."/>
            <person name="Teng W.K."/>
            <person name="Zhao L."/>
            <person name="Hu C.X."/>
            <person name="Zhou Y.K."/>
            <person name="Han B.P."/>
            <person name="Song L.R."/>
            <person name="Shu W.S."/>
        </authorList>
    </citation>
    <scope>NUCLEOTIDE SEQUENCE [LARGE SCALE GENOMIC DNA]</scope>
    <source>
        <strain evidence="6 7">FACHB-1040</strain>
    </source>
</reference>
<evidence type="ECO:0000256" key="1">
    <source>
        <dbReference type="ARBA" id="ARBA00008769"/>
    </source>
</evidence>
<feature type="compositionally biased region" description="Low complexity" evidence="4">
    <location>
        <begin position="187"/>
        <end position="202"/>
    </location>
</feature>
<keyword evidence="2" id="KW-0732">Signal</keyword>
<dbReference type="NCBIfam" id="NF033921">
    <property type="entry name" value="por_somb"/>
    <property type="match status" value="1"/>
</dbReference>
<sequence length="567" mass="59876">MKKAFWNILKVSPAIALSLLTGNSAFAGQVNEQVTSVAQLSQESNSLGQVTSVSQFSDVQPTDWAFQALQSLVERYGCVAGYPNGTFRGNRALSRYEFAAGLNSCLDRVNELIATATADMVSKQDLATLQRLQEEYSTELATIRGQVDALEARTGELEANQFSTTTKLSGEAIFSVSQAFGDKVALPSSAPGTTTGTPTASTRDVDSKATFSDRVRLTLNSSFTGTDQLQTRLNAGNILANNTNAAATAFNPTTGAAATTATNGTGTNMTRLGYDGGTNNSVAIDKLNYAFNLSDKIRVKIDATGAELNENVNVFNPDFRSSGSGSLSRYGRFSPIYRQANDGAGITVNVNPNDKIALSAAYFATGRDNAANPAPGSGLFDGNNTMFGQLAFKPNKAINIGLTYAHSYQSGTPNLFLGTGSARANNLGLGATKIESSNYGVQATLQPAKNITIGGWGGYTAASTLTGVSNSGEIWYWAGTLGIKDFGKEGNTLGFIFGQSPKLTGGKVGTTNITRDANTSYHIEGLYKVKLSDNILVTPGVLVILNPEHNDKNSAEYVGTLRTTFTF</sequence>
<feature type="coiled-coil region" evidence="3">
    <location>
        <begin position="133"/>
        <end position="160"/>
    </location>
</feature>
<dbReference type="Gene3D" id="2.40.160.180">
    <property type="entry name" value="Carbohydrate-selective porin OprB"/>
    <property type="match status" value="1"/>
</dbReference>
<dbReference type="InterPro" id="IPR047684">
    <property type="entry name" value="Por_som-like"/>
</dbReference>
<feature type="domain" description="SLH" evidence="5">
    <location>
        <begin position="52"/>
        <end position="116"/>
    </location>
</feature>
<evidence type="ECO:0000313" key="7">
    <source>
        <dbReference type="Proteomes" id="UP000606721"/>
    </source>
</evidence>
<comment type="caution">
    <text evidence="6">The sequence shown here is derived from an EMBL/GenBank/DDBJ whole genome shotgun (WGS) entry which is preliminary data.</text>
</comment>
<evidence type="ECO:0000259" key="5">
    <source>
        <dbReference type="PROSITE" id="PS51272"/>
    </source>
</evidence>
<evidence type="ECO:0000256" key="4">
    <source>
        <dbReference type="SAM" id="MobiDB-lite"/>
    </source>
</evidence>
<keyword evidence="3" id="KW-0175">Coiled coil</keyword>
<evidence type="ECO:0000256" key="2">
    <source>
        <dbReference type="RuleBase" id="RU363072"/>
    </source>
</evidence>
<dbReference type="PANTHER" id="PTHR43308">
    <property type="entry name" value="OUTER MEMBRANE PROTEIN ALPHA-RELATED"/>
    <property type="match status" value="1"/>
</dbReference>
<feature type="region of interest" description="Disordered" evidence="4">
    <location>
        <begin position="185"/>
        <end position="207"/>
    </location>
</feature>
<evidence type="ECO:0000313" key="6">
    <source>
        <dbReference type="EMBL" id="MBD2278530.1"/>
    </source>
</evidence>
<feature type="signal peptide" evidence="2">
    <location>
        <begin position="1"/>
        <end position="27"/>
    </location>
</feature>
<dbReference type="InterPro" id="IPR001119">
    <property type="entry name" value="SLH_dom"/>
</dbReference>
<dbReference type="InterPro" id="IPR007049">
    <property type="entry name" value="Carb-sel_porin_OprB"/>
</dbReference>
<dbReference type="PROSITE" id="PS51272">
    <property type="entry name" value="SLH"/>
    <property type="match status" value="1"/>
</dbReference>
<gene>
    <name evidence="6" type="ORF">H6F99_09565</name>
</gene>
<keyword evidence="7" id="KW-1185">Reference proteome</keyword>